<organism evidence="2 3">
    <name type="scientific">Ustilago trichophora</name>
    <dbReference type="NCBI Taxonomy" id="86804"/>
    <lineage>
        <taxon>Eukaryota</taxon>
        <taxon>Fungi</taxon>
        <taxon>Dikarya</taxon>
        <taxon>Basidiomycota</taxon>
        <taxon>Ustilaginomycotina</taxon>
        <taxon>Ustilaginomycetes</taxon>
        <taxon>Ustilaginales</taxon>
        <taxon>Ustilaginaceae</taxon>
        <taxon>Ustilago</taxon>
    </lineage>
</organism>
<feature type="compositionally biased region" description="Basic residues" evidence="1">
    <location>
        <begin position="56"/>
        <end position="70"/>
    </location>
</feature>
<sequence length="332" mass="38136">MSLPSKPFPELALKHQPLEFRRQYNAEVKRQSRARAKLKSSKVRLNQLPREEYLAHKRRQRQQQRARKKAQASQSITLERSNKADQLKPLELGHGVVLQDSATGNPILQLFAAQKRSKRLAVSETEGKAIFDQVANTGQAKRSLIPAFGLWHSIGSSYGFTDLSRRYRNLAMKLLLWTKSHTNAALHKQEIHPFFKEKLSKRRYIRQHLRKHFGKDIDLLHSFWSTVFLFKNTTSNPHKDTADENPSLLFNFGGGAWLALPEFGVKVKLQRLDTLIFASREYKHYTLVDGDGDQRWGIGCFMRSSILQKEPIHTFAASRKAVVQTAKNAGKR</sequence>
<evidence type="ECO:0000313" key="2">
    <source>
        <dbReference type="EMBL" id="SPO30517.1"/>
    </source>
</evidence>
<name>A0A5C3EL99_9BASI</name>
<evidence type="ECO:0000313" key="3">
    <source>
        <dbReference type="Proteomes" id="UP000324022"/>
    </source>
</evidence>
<gene>
    <name evidence="2" type="ORF">UTRI_06447</name>
</gene>
<evidence type="ECO:0000256" key="1">
    <source>
        <dbReference type="SAM" id="MobiDB-lite"/>
    </source>
</evidence>
<keyword evidence="3" id="KW-1185">Reference proteome</keyword>
<reference evidence="2 3" key="1">
    <citation type="submission" date="2018-03" db="EMBL/GenBank/DDBJ databases">
        <authorList>
            <person name="Guldener U."/>
        </authorList>
    </citation>
    <scope>NUCLEOTIDE SEQUENCE [LARGE SCALE GENOMIC DNA]</scope>
    <source>
        <strain evidence="2 3">NBRC100155</strain>
    </source>
</reference>
<protein>
    <submittedName>
        <fullName evidence="2">Uncharacterized protein</fullName>
    </submittedName>
</protein>
<feature type="region of interest" description="Disordered" evidence="1">
    <location>
        <begin position="54"/>
        <end position="80"/>
    </location>
</feature>
<dbReference type="EMBL" id="OOIN01000033">
    <property type="protein sequence ID" value="SPO30517.1"/>
    <property type="molecule type" value="Genomic_DNA"/>
</dbReference>
<proteinExistence type="predicted"/>
<dbReference type="Gene3D" id="3.60.130.30">
    <property type="match status" value="1"/>
</dbReference>
<dbReference type="AlphaFoldDB" id="A0A5C3EL99"/>
<accession>A0A5C3EL99</accession>
<dbReference type="Proteomes" id="UP000324022">
    <property type="component" value="Unassembled WGS sequence"/>
</dbReference>